<evidence type="ECO:0000256" key="9">
    <source>
        <dbReference type="ARBA" id="ARBA00023160"/>
    </source>
</evidence>
<keyword evidence="7" id="KW-0276">Fatty acid metabolism</keyword>
<evidence type="ECO:0000256" key="11">
    <source>
        <dbReference type="ARBA" id="ARBA00039450"/>
    </source>
</evidence>
<comment type="catalytic activity">
    <reaction evidence="15">
        <text>a fatty acyl-[ACP] + malonyl-[ACP] + H(+) = a 3-oxoacyl-[ACP] + holo-[ACP] + CO2</text>
        <dbReference type="Rhea" id="RHEA:22836"/>
        <dbReference type="Rhea" id="RHEA-COMP:9623"/>
        <dbReference type="Rhea" id="RHEA-COMP:9685"/>
        <dbReference type="Rhea" id="RHEA-COMP:9916"/>
        <dbReference type="Rhea" id="RHEA-COMP:14125"/>
        <dbReference type="ChEBI" id="CHEBI:15378"/>
        <dbReference type="ChEBI" id="CHEBI:16526"/>
        <dbReference type="ChEBI" id="CHEBI:64479"/>
        <dbReference type="ChEBI" id="CHEBI:78449"/>
        <dbReference type="ChEBI" id="CHEBI:78776"/>
        <dbReference type="ChEBI" id="CHEBI:138651"/>
        <dbReference type="EC" id="2.3.1.41"/>
    </reaction>
    <physiologicalReaction direction="left-to-right" evidence="15">
        <dbReference type="Rhea" id="RHEA:22837"/>
    </physiologicalReaction>
</comment>
<evidence type="ECO:0000256" key="14">
    <source>
        <dbReference type="ARBA" id="ARBA00048121"/>
    </source>
</evidence>
<evidence type="ECO:0000256" key="6">
    <source>
        <dbReference type="ARBA" id="ARBA00022679"/>
    </source>
</evidence>
<dbReference type="PROSITE" id="PS00098">
    <property type="entry name" value="THIOLASE_1"/>
    <property type="match status" value="1"/>
</dbReference>
<dbReference type="InterPro" id="IPR016039">
    <property type="entry name" value="Thiolase-like"/>
</dbReference>
<organism evidence="17">
    <name type="scientific">human gut metagenome</name>
    <dbReference type="NCBI Taxonomy" id="408170"/>
    <lineage>
        <taxon>unclassified sequences</taxon>
        <taxon>metagenomes</taxon>
        <taxon>organismal metagenomes</taxon>
    </lineage>
</organism>
<evidence type="ECO:0000256" key="5">
    <source>
        <dbReference type="ARBA" id="ARBA00022516"/>
    </source>
</evidence>
<dbReference type="PANTHER" id="PTHR11712">
    <property type="entry name" value="POLYKETIDE SYNTHASE-RELATED"/>
    <property type="match status" value="1"/>
</dbReference>
<dbReference type="InterPro" id="IPR014031">
    <property type="entry name" value="Ketoacyl_synth_C"/>
</dbReference>
<name>K1R209_9ZZZZ</name>
<evidence type="ECO:0000256" key="13">
    <source>
        <dbReference type="ARBA" id="ARBA00042143"/>
    </source>
</evidence>
<dbReference type="Gene3D" id="3.40.47.10">
    <property type="match status" value="1"/>
</dbReference>
<comment type="subunit">
    <text evidence="3">Homodimer.</text>
</comment>
<evidence type="ECO:0000313" key="17">
    <source>
        <dbReference type="EMBL" id="EKC43332.1"/>
    </source>
</evidence>
<accession>K1R209</accession>
<comment type="caution">
    <text evidence="17">The sequence shown here is derived from an EMBL/GenBank/DDBJ whole genome shotgun (WGS) entry which is preliminary data.</text>
</comment>
<dbReference type="InterPro" id="IPR020841">
    <property type="entry name" value="PKS_Beta-ketoAc_synthase_dom"/>
</dbReference>
<dbReference type="PROSITE" id="PS52004">
    <property type="entry name" value="KS3_2"/>
    <property type="match status" value="1"/>
</dbReference>
<feature type="non-terminal residue" evidence="17">
    <location>
        <position position="239"/>
    </location>
</feature>
<keyword evidence="4" id="KW-0963">Cytoplasm</keyword>
<proteinExistence type="inferred from homology"/>
<dbReference type="GO" id="GO:0006633">
    <property type="term" value="P:fatty acid biosynthetic process"/>
    <property type="evidence" value="ECO:0007669"/>
    <property type="project" value="UniProtKB-KW"/>
</dbReference>
<keyword evidence="5" id="KW-0444">Lipid biosynthesis</keyword>
<evidence type="ECO:0000256" key="8">
    <source>
        <dbReference type="ARBA" id="ARBA00023098"/>
    </source>
</evidence>
<keyword evidence="8" id="KW-0443">Lipid metabolism</keyword>
<comment type="similarity">
    <text evidence="2">Belongs to the thiolase-like superfamily. Beta-ketoacyl-ACP synthases family.</text>
</comment>
<sequence>MNLSTIFHLRGINFTVSAACASGSHSIGMAYLLIRQGLQDAVLCGGAQEVNYYSMATFDALAAFSVRMDEPTKASRPFDRDRDGLIPSGGAAALVLEEYEHAVRRGAPILAEVCGYGFSSNGGGISQPSDDGSVTAIRRALEAASMQPDEIDYVNAHATSTPQGDMFEAIALDRVFRGTHALISSTKSMTGHECWMGGASEIVYSTLMMQHNFVAPNINLEHPDEYAEKLNLTAVTVDT</sequence>
<keyword evidence="10" id="KW-0012">Acyltransferase</keyword>
<comment type="catalytic activity">
    <reaction evidence="14">
        <text>(3Z)-decenoyl-[ACP] + malonyl-[ACP] + H(+) = 3-oxo-(5Z)-dodecenoyl-[ACP] + holo-[ACP] + CO2</text>
        <dbReference type="Rhea" id="RHEA:54940"/>
        <dbReference type="Rhea" id="RHEA-COMP:9623"/>
        <dbReference type="Rhea" id="RHEA-COMP:9685"/>
        <dbReference type="Rhea" id="RHEA-COMP:9927"/>
        <dbReference type="Rhea" id="RHEA-COMP:14042"/>
        <dbReference type="ChEBI" id="CHEBI:15378"/>
        <dbReference type="ChEBI" id="CHEBI:16526"/>
        <dbReference type="ChEBI" id="CHEBI:64479"/>
        <dbReference type="ChEBI" id="CHEBI:78449"/>
        <dbReference type="ChEBI" id="CHEBI:78798"/>
        <dbReference type="ChEBI" id="CHEBI:138410"/>
    </reaction>
    <physiologicalReaction direction="left-to-right" evidence="14">
        <dbReference type="Rhea" id="RHEA:54941"/>
    </physiologicalReaction>
</comment>
<keyword evidence="6" id="KW-0808">Transferase</keyword>
<evidence type="ECO:0000256" key="1">
    <source>
        <dbReference type="ARBA" id="ARBA00004496"/>
    </source>
</evidence>
<evidence type="ECO:0000259" key="16">
    <source>
        <dbReference type="PROSITE" id="PS52004"/>
    </source>
</evidence>
<dbReference type="CDD" id="cd00834">
    <property type="entry name" value="KAS_I_II"/>
    <property type="match status" value="1"/>
</dbReference>
<feature type="domain" description="Ketosynthase family 3 (KS3)" evidence="16">
    <location>
        <begin position="1"/>
        <end position="239"/>
    </location>
</feature>
<evidence type="ECO:0000256" key="4">
    <source>
        <dbReference type="ARBA" id="ARBA00022490"/>
    </source>
</evidence>
<dbReference type="InterPro" id="IPR020615">
    <property type="entry name" value="Thiolase_acyl_enz_int_AS"/>
</dbReference>
<evidence type="ECO:0000256" key="12">
    <source>
        <dbReference type="ARBA" id="ARBA00041620"/>
    </source>
</evidence>
<evidence type="ECO:0000256" key="2">
    <source>
        <dbReference type="ARBA" id="ARBA00008467"/>
    </source>
</evidence>
<dbReference type="GO" id="GO:0005829">
    <property type="term" value="C:cytosol"/>
    <property type="evidence" value="ECO:0007669"/>
    <property type="project" value="TreeGrafter"/>
</dbReference>
<reference evidence="17" key="1">
    <citation type="journal article" date="2013" name="Environ. Microbiol.">
        <title>Microbiota from the distal guts of lean and obese adolescents exhibit partial functional redundancy besides clear differences in community structure.</title>
        <authorList>
            <person name="Ferrer M."/>
            <person name="Ruiz A."/>
            <person name="Lanza F."/>
            <person name="Haange S.B."/>
            <person name="Oberbach A."/>
            <person name="Till H."/>
            <person name="Bargiela R."/>
            <person name="Campoy C."/>
            <person name="Segura M.T."/>
            <person name="Richter M."/>
            <person name="von Bergen M."/>
            <person name="Seifert J."/>
            <person name="Suarez A."/>
        </authorList>
    </citation>
    <scope>NUCLEOTIDE SEQUENCE</scope>
</reference>
<dbReference type="SUPFAM" id="SSF53901">
    <property type="entry name" value="Thiolase-like"/>
    <property type="match status" value="2"/>
</dbReference>
<evidence type="ECO:0000256" key="7">
    <source>
        <dbReference type="ARBA" id="ARBA00022832"/>
    </source>
</evidence>
<gene>
    <name evidence="17" type="ORF">LEA_21196</name>
</gene>
<protein>
    <recommendedName>
        <fullName evidence="11">3-oxoacyl-[acyl-carrier-protein] synthase 1</fullName>
    </recommendedName>
    <alternativeName>
        <fullName evidence="12">3-oxoacyl-[acyl-carrier-protein] synthase I</fullName>
    </alternativeName>
    <alternativeName>
        <fullName evidence="13">Beta-ketoacyl-ACP synthase I</fullName>
    </alternativeName>
</protein>
<evidence type="ECO:0000256" key="15">
    <source>
        <dbReference type="ARBA" id="ARBA00048506"/>
    </source>
</evidence>
<comment type="subcellular location">
    <subcellularLocation>
        <location evidence="1">Cytoplasm</location>
    </subcellularLocation>
</comment>
<dbReference type="PROSITE" id="PS00606">
    <property type="entry name" value="KS3_1"/>
    <property type="match status" value="1"/>
</dbReference>
<dbReference type="PANTHER" id="PTHR11712:SF306">
    <property type="entry name" value="3-OXOACYL-[ACYL-CARRIER-PROTEIN] SYNTHASE 1"/>
    <property type="match status" value="1"/>
</dbReference>
<keyword evidence="9" id="KW-0275">Fatty acid biosynthesis</keyword>
<dbReference type="EMBL" id="AJWY01014583">
    <property type="protein sequence ID" value="EKC43332.1"/>
    <property type="molecule type" value="Genomic_DNA"/>
</dbReference>
<dbReference type="SMART" id="SM00825">
    <property type="entry name" value="PKS_KS"/>
    <property type="match status" value="1"/>
</dbReference>
<dbReference type="InterPro" id="IPR000794">
    <property type="entry name" value="Beta-ketoacyl_synthase"/>
</dbReference>
<evidence type="ECO:0000256" key="10">
    <source>
        <dbReference type="ARBA" id="ARBA00023315"/>
    </source>
</evidence>
<dbReference type="InterPro" id="IPR014030">
    <property type="entry name" value="Ketoacyl_synth_N"/>
</dbReference>
<dbReference type="AlphaFoldDB" id="K1R209"/>
<dbReference type="InterPro" id="IPR018201">
    <property type="entry name" value="Ketoacyl_synth_AS"/>
</dbReference>
<dbReference type="GO" id="GO:0004315">
    <property type="term" value="F:3-oxoacyl-[acyl-carrier-protein] synthase activity"/>
    <property type="evidence" value="ECO:0007669"/>
    <property type="project" value="UniProtKB-EC"/>
</dbReference>
<dbReference type="Pfam" id="PF00109">
    <property type="entry name" value="ketoacyl-synt"/>
    <property type="match status" value="1"/>
</dbReference>
<evidence type="ECO:0000256" key="3">
    <source>
        <dbReference type="ARBA" id="ARBA00011738"/>
    </source>
</evidence>
<dbReference type="Pfam" id="PF02801">
    <property type="entry name" value="Ketoacyl-synt_C"/>
    <property type="match status" value="1"/>
</dbReference>